<dbReference type="GeneID" id="100377646"/>
<feature type="transmembrane region" description="Helical" evidence="2">
    <location>
        <begin position="268"/>
        <end position="290"/>
    </location>
</feature>
<proteinExistence type="inferred from homology"/>
<gene>
    <name evidence="5" type="primary">LOC100377646</name>
</gene>
<evidence type="ECO:0000256" key="2">
    <source>
        <dbReference type="SAM" id="Phobius"/>
    </source>
</evidence>
<evidence type="ECO:0000259" key="3">
    <source>
        <dbReference type="Pfam" id="PF08190"/>
    </source>
</evidence>
<dbReference type="PANTHER" id="PTHR22997">
    <property type="entry name" value="PIH1 DOMAIN-CONTAINING PROTEIN 1"/>
    <property type="match status" value="1"/>
</dbReference>
<dbReference type="Proteomes" id="UP000694865">
    <property type="component" value="Unplaced"/>
</dbReference>
<dbReference type="InterPro" id="IPR050734">
    <property type="entry name" value="PIH1/Kintoun_subfamily"/>
</dbReference>
<reference evidence="5" key="1">
    <citation type="submission" date="2025-08" db="UniProtKB">
        <authorList>
            <consortium name="RefSeq"/>
        </authorList>
    </citation>
    <scope>IDENTIFICATION</scope>
    <source>
        <tissue evidence="5">Testes</tissue>
    </source>
</reference>
<keyword evidence="2" id="KW-0472">Membrane</keyword>
<keyword evidence="4" id="KW-1185">Reference proteome</keyword>
<dbReference type="PANTHER" id="PTHR22997:SF6">
    <property type="entry name" value="PIH1 DOMAIN-CONTAINING PROTEIN 2"/>
    <property type="match status" value="1"/>
</dbReference>
<dbReference type="RefSeq" id="XP_006823603.1">
    <property type="nucleotide sequence ID" value="XM_006823540.1"/>
</dbReference>
<evidence type="ECO:0000256" key="1">
    <source>
        <dbReference type="ARBA" id="ARBA00008511"/>
    </source>
</evidence>
<comment type="similarity">
    <text evidence="1">Belongs to the PIH1 family.</text>
</comment>
<keyword evidence="2" id="KW-0812">Transmembrane</keyword>
<dbReference type="Pfam" id="PF08190">
    <property type="entry name" value="PIH1"/>
    <property type="match status" value="1"/>
</dbReference>
<sequence length="349" mass="40734">MKQAQHIWSMLDELSDSDPEAYKKFLDKTLQEGIENMAPPKAYMCIHTDMFTPRKEKLYVNIVSWDKIPEPKTNFDPIPVTATDITQITEDNDTFSTIICAFNPSTLDQCCKNSKDQHLLINLALDLVRDKNKVKISRKYELCFDFNFKGDQRLLKNTFSKSEPQEQEGKDVASYMDNPESMLQHLGLSKSEAGMCKVNFEKKMNLEKKSNSSKKLIQEMGNEEKFVEPTYEISIKDVSGKKPRRIVLKISLPEVHSVQECDLNISKVFYSICILIVIIAQYCQVIILMFDYNARTGEQHAHSQEWNPLLIHYDMHIYDDKSYWIFLLFRLLSAILFVHEHWLKMYTET</sequence>
<accession>A0ABM0MUB2</accession>
<feature type="transmembrane region" description="Helical" evidence="2">
    <location>
        <begin position="323"/>
        <end position="343"/>
    </location>
</feature>
<keyword evidence="2" id="KW-1133">Transmembrane helix</keyword>
<name>A0ABM0MUB2_SACKO</name>
<feature type="domain" description="PIH1 N-terminal" evidence="3">
    <location>
        <begin position="37"/>
        <end position="153"/>
    </location>
</feature>
<organism evidence="4 5">
    <name type="scientific">Saccoglossus kowalevskii</name>
    <name type="common">Acorn worm</name>
    <dbReference type="NCBI Taxonomy" id="10224"/>
    <lineage>
        <taxon>Eukaryota</taxon>
        <taxon>Metazoa</taxon>
        <taxon>Hemichordata</taxon>
        <taxon>Enteropneusta</taxon>
        <taxon>Harrimaniidae</taxon>
        <taxon>Saccoglossus</taxon>
    </lineage>
</organism>
<dbReference type="InterPro" id="IPR012981">
    <property type="entry name" value="PIH1_N"/>
</dbReference>
<evidence type="ECO:0000313" key="5">
    <source>
        <dbReference type="RefSeq" id="XP_006823603.1"/>
    </source>
</evidence>
<evidence type="ECO:0000313" key="4">
    <source>
        <dbReference type="Proteomes" id="UP000694865"/>
    </source>
</evidence>
<protein>
    <submittedName>
        <fullName evidence="5">PIH1 domain-containing protein 2-like</fullName>
    </submittedName>
</protein>